<keyword evidence="3" id="KW-1185">Reference proteome</keyword>
<name>A0A067JRQ8_JATCU</name>
<accession>A0A067JRQ8</accession>
<reference evidence="2 3" key="1">
    <citation type="journal article" date="2014" name="PLoS ONE">
        <title>Global Analysis of Gene Expression Profiles in Physic Nut (Jatropha curcas L.) Seedlings Exposed to Salt Stress.</title>
        <authorList>
            <person name="Zhang L."/>
            <person name="Zhang C."/>
            <person name="Wu P."/>
            <person name="Chen Y."/>
            <person name="Li M."/>
            <person name="Jiang H."/>
            <person name="Wu G."/>
        </authorList>
    </citation>
    <scope>NUCLEOTIDE SEQUENCE [LARGE SCALE GENOMIC DNA]</scope>
    <source>
        <strain evidence="3">cv. GZQX0401</strain>
        <tissue evidence="2">Young leaves</tissue>
    </source>
</reference>
<dbReference type="GO" id="GO:0016592">
    <property type="term" value="C:mediator complex"/>
    <property type="evidence" value="ECO:0007669"/>
    <property type="project" value="InterPro"/>
</dbReference>
<keyword evidence="1" id="KW-0472">Membrane</keyword>
<evidence type="ECO:0000313" key="3">
    <source>
        <dbReference type="Proteomes" id="UP000027138"/>
    </source>
</evidence>
<gene>
    <name evidence="2" type="ORF">JCGZ_20674</name>
</gene>
<keyword evidence="1" id="KW-0812">Transmembrane</keyword>
<dbReference type="EMBL" id="KK914993">
    <property type="protein sequence ID" value="KDP25518.1"/>
    <property type="molecule type" value="Genomic_DNA"/>
</dbReference>
<feature type="transmembrane region" description="Helical" evidence="1">
    <location>
        <begin position="69"/>
        <end position="93"/>
    </location>
</feature>
<protein>
    <submittedName>
        <fullName evidence="2">Uncharacterized protein</fullName>
    </submittedName>
</protein>
<proteinExistence type="predicted"/>
<organism evidence="2 3">
    <name type="scientific">Jatropha curcas</name>
    <name type="common">Barbados nut</name>
    <dbReference type="NCBI Taxonomy" id="180498"/>
    <lineage>
        <taxon>Eukaryota</taxon>
        <taxon>Viridiplantae</taxon>
        <taxon>Streptophyta</taxon>
        <taxon>Embryophyta</taxon>
        <taxon>Tracheophyta</taxon>
        <taxon>Spermatophyta</taxon>
        <taxon>Magnoliopsida</taxon>
        <taxon>eudicotyledons</taxon>
        <taxon>Gunneridae</taxon>
        <taxon>Pentapetalae</taxon>
        <taxon>rosids</taxon>
        <taxon>fabids</taxon>
        <taxon>Malpighiales</taxon>
        <taxon>Euphorbiaceae</taxon>
        <taxon>Crotonoideae</taxon>
        <taxon>Jatropheae</taxon>
        <taxon>Jatropha</taxon>
    </lineage>
</organism>
<dbReference type="InterPro" id="IPR034568">
    <property type="entry name" value="MED30"/>
</dbReference>
<dbReference type="OrthoDB" id="532289at2759"/>
<dbReference type="STRING" id="180498.A0A067JRQ8"/>
<evidence type="ECO:0000313" key="2">
    <source>
        <dbReference type="EMBL" id="KDP25518.1"/>
    </source>
</evidence>
<dbReference type="AlphaFoldDB" id="A0A067JRQ8"/>
<dbReference type="PANTHER" id="PTHR36406">
    <property type="entry name" value="MEDIATOR OF RNA POLYMERASE II TRANSCRIPTION SUBUNIT 30"/>
    <property type="match status" value="1"/>
</dbReference>
<dbReference type="Proteomes" id="UP000027138">
    <property type="component" value="Unassembled WGS sequence"/>
</dbReference>
<dbReference type="PANTHER" id="PTHR36406:SF2">
    <property type="entry name" value="MEDIATOR OF RNA POLYMERASE II TRANSCRIPTION SUBUNIT 30"/>
    <property type="match status" value="1"/>
</dbReference>
<evidence type="ECO:0000256" key="1">
    <source>
        <dbReference type="SAM" id="Phobius"/>
    </source>
</evidence>
<keyword evidence="1" id="KW-1133">Transmembrane helix</keyword>
<sequence length="94" mass="10200">MEDNVMSSITLSKTTHELALEGQKHLEETIQAAYQIPSSMNDELCDPRLWSTTSSANSSTINTSTTSPITIMAMLLLMEATTWTVAALVLPLLG</sequence>